<evidence type="ECO:0000313" key="3">
    <source>
        <dbReference type="EMBL" id="CDJ51079.1"/>
    </source>
</evidence>
<sequence length="169" mass="18632">MSIVRKDSRPIENDAEGAYLSFDTASQGTLFLTWSKHALPSSLMHFTPRKAVPSFKYSTNQGRTELIRNCQGDSKRYYQGWCAFLKAVKAFDGEVTLIEPGGPLKTQVWLHRSDSNEVIKMETGQAYELNGVDGVAATPLESAALQAKTLTLNLFKEKAERAGACLVLS</sequence>
<dbReference type="Pfam" id="PF18590">
    <property type="entry name" value="IMP2_N"/>
    <property type="match status" value="1"/>
</dbReference>
<feature type="domain" description="Immune Mapped Protein 1-like C-terminal" evidence="2">
    <location>
        <begin position="108"/>
        <end position="166"/>
    </location>
</feature>
<dbReference type="Proteomes" id="UP000030750">
    <property type="component" value="Unassembled WGS sequence"/>
</dbReference>
<dbReference type="InterPro" id="IPR040955">
    <property type="entry name" value="IMP2_N"/>
</dbReference>
<proteinExistence type="predicted"/>
<organism evidence="3 4">
    <name type="scientific">Eimeria brunetti</name>
    <dbReference type="NCBI Taxonomy" id="51314"/>
    <lineage>
        <taxon>Eukaryota</taxon>
        <taxon>Sar</taxon>
        <taxon>Alveolata</taxon>
        <taxon>Apicomplexa</taxon>
        <taxon>Conoidasida</taxon>
        <taxon>Coccidia</taxon>
        <taxon>Eucoccidiorida</taxon>
        <taxon>Eimeriorina</taxon>
        <taxon>Eimeriidae</taxon>
        <taxon>Eimeria</taxon>
    </lineage>
</organism>
<reference evidence="3" key="1">
    <citation type="submission" date="2013-10" db="EMBL/GenBank/DDBJ databases">
        <title>Genomic analysis of the causative agents of coccidiosis in chickens.</title>
        <authorList>
            <person name="Reid A.J."/>
            <person name="Blake D."/>
            <person name="Billington K."/>
            <person name="Browne H."/>
            <person name="Dunn M."/>
            <person name="Hung S."/>
            <person name="Kawahara F."/>
            <person name="Miranda-Saavedra D."/>
            <person name="Mourier T."/>
            <person name="Nagra H."/>
            <person name="Otto T.D."/>
            <person name="Rawlings N."/>
            <person name="Sanchez A."/>
            <person name="Sanders M."/>
            <person name="Subramaniam C."/>
            <person name="Tay Y."/>
            <person name="Dear P."/>
            <person name="Doerig C."/>
            <person name="Gruber A."/>
            <person name="Parkinson J."/>
            <person name="Shirley M."/>
            <person name="Wan K.L."/>
            <person name="Berriman M."/>
            <person name="Tomley F."/>
            <person name="Pain A."/>
        </authorList>
    </citation>
    <scope>NUCLEOTIDE SEQUENCE [LARGE SCALE GENOMIC DNA]</scope>
    <source>
        <strain evidence="3">Houghton</strain>
    </source>
</reference>
<accession>U6LR78</accession>
<evidence type="ECO:0000259" key="2">
    <source>
        <dbReference type="Pfam" id="PF18591"/>
    </source>
</evidence>
<dbReference type="Pfam" id="PF18591">
    <property type="entry name" value="IMP2_C"/>
    <property type="match status" value="1"/>
</dbReference>
<dbReference type="VEuPathDB" id="ToxoDB:EBH_0086980"/>
<keyword evidence="4" id="KW-1185">Reference proteome</keyword>
<dbReference type="InterPro" id="IPR040785">
    <property type="entry name" value="IMP1-like_C"/>
</dbReference>
<gene>
    <name evidence="3" type="ORF">EBH_0086980</name>
</gene>
<evidence type="ECO:0008006" key="5">
    <source>
        <dbReference type="Google" id="ProtNLM"/>
    </source>
</evidence>
<name>U6LR78_9EIME</name>
<evidence type="ECO:0000313" key="4">
    <source>
        <dbReference type="Proteomes" id="UP000030750"/>
    </source>
</evidence>
<dbReference type="OrthoDB" id="329578at2759"/>
<dbReference type="EMBL" id="HG712591">
    <property type="protein sequence ID" value="CDJ51079.1"/>
    <property type="molecule type" value="Genomic_DNA"/>
</dbReference>
<reference evidence="3" key="2">
    <citation type="submission" date="2013-10" db="EMBL/GenBank/DDBJ databases">
        <authorList>
            <person name="Aslett M."/>
        </authorList>
    </citation>
    <scope>NUCLEOTIDE SEQUENCE [LARGE SCALE GENOMIC DNA]</scope>
    <source>
        <strain evidence="3">Houghton</strain>
    </source>
</reference>
<feature type="domain" description="Immune mapped protein 2 N-terminal" evidence="1">
    <location>
        <begin position="16"/>
        <end position="97"/>
    </location>
</feature>
<dbReference type="AlphaFoldDB" id="U6LR78"/>
<evidence type="ECO:0000259" key="1">
    <source>
        <dbReference type="Pfam" id="PF18590"/>
    </source>
</evidence>
<protein>
    <recommendedName>
        <fullName evidence="5">Immune mapped protein 2 N-terminal domain-containing protein</fullName>
    </recommendedName>
</protein>